<keyword evidence="1" id="KW-0175">Coiled coil</keyword>
<evidence type="ECO:0000313" key="3">
    <source>
        <dbReference type="EMBL" id="PPQ85714.1"/>
    </source>
</evidence>
<name>A0A409X4S4_9AGAR</name>
<dbReference type="Proteomes" id="UP000284842">
    <property type="component" value="Unassembled WGS sequence"/>
</dbReference>
<proteinExistence type="predicted"/>
<dbReference type="InParanoid" id="A0A409X4S4"/>
<reference evidence="3 4" key="1">
    <citation type="journal article" date="2018" name="Evol. Lett.">
        <title>Horizontal gene cluster transfer increased hallucinogenic mushroom diversity.</title>
        <authorList>
            <person name="Reynolds H.T."/>
            <person name="Vijayakumar V."/>
            <person name="Gluck-Thaler E."/>
            <person name="Korotkin H.B."/>
            <person name="Matheny P.B."/>
            <person name="Slot J.C."/>
        </authorList>
    </citation>
    <scope>NUCLEOTIDE SEQUENCE [LARGE SCALE GENOMIC DNA]</scope>
    <source>
        <strain evidence="3 4">2629</strain>
    </source>
</reference>
<feature type="coiled-coil region" evidence="1">
    <location>
        <begin position="330"/>
        <end position="400"/>
    </location>
</feature>
<feature type="compositionally biased region" description="Low complexity" evidence="2">
    <location>
        <begin position="118"/>
        <end position="140"/>
    </location>
</feature>
<accession>A0A409X4S4</accession>
<organism evidence="3 4">
    <name type="scientific">Panaeolus cyanescens</name>
    <dbReference type="NCBI Taxonomy" id="181874"/>
    <lineage>
        <taxon>Eukaryota</taxon>
        <taxon>Fungi</taxon>
        <taxon>Dikarya</taxon>
        <taxon>Basidiomycota</taxon>
        <taxon>Agaricomycotina</taxon>
        <taxon>Agaricomycetes</taxon>
        <taxon>Agaricomycetidae</taxon>
        <taxon>Agaricales</taxon>
        <taxon>Agaricineae</taxon>
        <taxon>Galeropsidaceae</taxon>
        <taxon>Panaeolus</taxon>
    </lineage>
</organism>
<evidence type="ECO:0000256" key="1">
    <source>
        <dbReference type="SAM" id="Coils"/>
    </source>
</evidence>
<protein>
    <submittedName>
        <fullName evidence="3">Uncharacterized protein</fullName>
    </submittedName>
</protein>
<dbReference type="OrthoDB" id="3048541at2759"/>
<gene>
    <name evidence="3" type="ORF">CVT24_001646</name>
</gene>
<feature type="region of interest" description="Disordered" evidence="2">
    <location>
        <begin position="100"/>
        <end position="140"/>
    </location>
</feature>
<dbReference type="EMBL" id="NHTK01004650">
    <property type="protein sequence ID" value="PPQ85714.1"/>
    <property type="molecule type" value="Genomic_DNA"/>
</dbReference>
<keyword evidence="4" id="KW-1185">Reference proteome</keyword>
<evidence type="ECO:0000313" key="4">
    <source>
        <dbReference type="Proteomes" id="UP000284842"/>
    </source>
</evidence>
<comment type="caution">
    <text evidence="3">The sequence shown here is derived from an EMBL/GenBank/DDBJ whole genome shotgun (WGS) entry which is preliminary data.</text>
</comment>
<sequence length="503" mass="56182">MGKKKKLSLEQTQGFVFKDEADNPISFDIYHNIAEPNSRCRYIKCDLCNQTISIGASHIRTWLEKHRNDESCVKCRDDRVKQDRDAAIIAGASLARSQLQRSELRTSSSSTGFESTQTSAYSSPFPTSSSVPTPGSSTPSHNITPWASLGPGVLRLHYVSSQPFDNQTLSITTSLHNVADLPPSSPPHEFNALDNLGSDLWLYTEASDSDTDTLDPLPISEEDACTGQLIYWSPPGPLWDSYCLQQHIDSTVPWVLIGIEVNNNKWIRVMSKDCKVMLSTPKEKNTRTCSECAAIRHCDKLVQSMERATSSPSIGMQWERLNSRQMIRVMSRLKSQNERLRLKLLNKERALARAYNQKYQEQAIRVFISQNNIPALGRHLAMAIQRRESLQVTLKQLEEALYEGQTCRGSWSDLELAKAQLAHILGGRRLVYALSKADGLPSLSSLYRLRPIPEILPSITQPSAIEVAQNIESMLGAKGQLPPRNPAIGQALLIDDISIEENP</sequence>
<dbReference type="AlphaFoldDB" id="A0A409X4S4"/>
<evidence type="ECO:0000256" key="2">
    <source>
        <dbReference type="SAM" id="MobiDB-lite"/>
    </source>
</evidence>
<feature type="compositionally biased region" description="Polar residues" evidence="2">
    <location>
        <begin position="100"/>
        <end position="117"/>
    </location>
</feature>